<dbReference type="PANTHER" id="PTHR46018:SF2">
    <property type="entry name" value="ZINC PHOSPHODIESTERASE ELAC PROTEIN 1"/>
    <property type="match status" value="1"/>
</dbReference>
<organism evidence="2 3">
    <name type="scientific">Carpediemonas membranifera</name>
    <dbReference type="NCBI Taxonomy" id="201153"/>
    <lineage>
        <taxon>Eukaryota</taxon>
        <taxon>Metamonada</taxon>
        <taxon>Carpediemonas-like organisms</taxon>
        <taxon>Carpediemonas</taxon>
    </lineage>
</organism>
<dbReference type="Gene3D" id="3.60.15.10">
    <property type="entry name" value="Ribonuclease Z/Hydroxyacylglutathione hydrolase-like"/>
    <property type="match status" value="1"/>
</dbReference>
<protein>
    <submittedName>
        <fullName evidence="2">Beta-lactamase superfamily domain</fullName>
    </submittedName>
</protein>
<name>A0A8J6BYT4_9EUKA</name>
<dbReference type="Pfam" id="PF23023">
    <property type="entry name" value="Anti-Pycsar_Apyc1"/>
    <property type="match status" value="1"/>
</dbReference>
<dbReference type="EMBL" id="JAHDYR010000012">
    <property type="protein sequence ID" value="KAG9394851.1"/>
    <property type="molecule type" value="Genomic_DNA"/>
</dbReference>
<proteinExistence type="predicted"/>
<accession>A0A8J6BYT4</accession>
<dbReference type="Proteomes" id="UP000717585">
    <property type="component" value="Unassembled WGS sequence"/>
</dbReference>
<evidence type="ECO:0000313" key="2">
    <source>
        <dbReference type="EMBL" id="KAG9394851.1"/>
    </source>
</evidence>
<dbReference type="PANTHER" id="PTHR46018">
    <property type="entry name" value="ZINC PHOSPHODIESTERASE ELAC PROTEIN 1"/>
    <property type="match status" value="1"/>
</dbReference>
<dbReference type="SMART" id="SM00849">
    <property type="entry name" value="Lactamase_B"/>
    <property type="match status" value="1"/>
</dbReference>
<dbReference type="InterPro" id="IPR036866">
    <property type="entry name" value="RibonucZ/Hydroxyglut_hydro"/>
</dbReference>
<dbReference type="InterPro" id="IPR001279">
    <property type="entry name" value="Metallo-B-lactamas"/>
</dbReference>
<gene>
    <name evidence="2" type="ORF">J8273_0058</name>
</gene>
<evidence type="ECO:0000259" key="1">
    <source>
        <dbReference type="SMART" id="SM00849"/>
    </source>
</evidence>
<keyword evidence="3" id="KW-1185">Reference proteome</keyword>
<evidence type="ECO:0000313" key="3">
    <source>
        <dbReference type="Proteomes" id="UP000717585"/>
    </source>
</evidence>
<reference evidence="2" key="1">
    <citation type="submission" date="2021-05" db="EMBL/GenBank/DDBJ databases">
        <title>A free-living protist that lacks canonical eukaryotic 1 DNA replication and segregation systems.</title>
        <authorList>
            <person name="Salas-Leiva D.E."/>
            <person name="Tromer E.C."/>
            <person name="Curtis B.A."/>
            <person name="Jerlstrom-Hultqvist J."/>
            <person name="Kolisko M."/>
            <person name="Yi Z."/>
            <person name="Salas-Leiva J.S."/>
            <person name="Gallot-Lavallee L."/>
            <person name="Kops G.J.P.L."/>
            <person name="Archibald J.M."/>
            <person name="Simpson A.G.B."/>
            <person name="Roger A.J."/>
        </authorList>
    </citation>
    <scope>NUCLEOTIDE SEQUENCE</scope>
    <source>
        <strain evidence="2">BICM</strain>
    </source>
</reference>
<dbReference type="AlphaFoldDB" id="A0A8J6BYT4"/>
<sequence>MYLTFLGCGSYFSTFGNNNMSLEIDGHKLMIDCGYNIKEALVDANLKPEDFEAIYISHQHGDHIHGLEYMALCSKYLPGLSSAGKKIKLYLPRPLMPVVESLLQPLTYSHEGDFTVEDYFDVVLIDEAGFDWMGVHFDVEIVPHIRTPKNRSLVSYSIRFPTPSGKKVYITTDYCAEACTEDEKNRIMDNFRECDRIYHDCETSEHPSVVHTHVKTLAQYPRDIVSKLVCMHYSDPAMIKRELPGVPMVESRVRYDLNEL</sequence>
<dbReference type="GO" id="GO:0042781">
    <property type="term" value="F:3'-tRNA processing endoribonuclease activity"/>
    <property type="evidence" value="ECO:0007669"/>
    <property type="project" value="TreeGrafter"/>
</dbReference>
<dbReference type="GO" id="GO:0046872">
    <property type="term" value="F:metal ion binding"/>
    <property type="evidence" value="ECO:0007669"/>
    <property type="project" value="UniProtKB-KW"/>
</dbReference>
<dbReference type="SUPFAM" id="SSF56281">
    <property type="entry name" value="Metallo-hydrolase/oxidoreductase"/>
    <property type="match status" value="1"/>
</dbReference>
<comment type="caution">
    <text evidence="2">The sequence shown here is derived from an EMBL/GenBank/DDBJ whole genome shotgun (WGS) entry which is preliminary data.</text>
</comment>
<feature type="domain" description="Metallo-beta-lactamase" evidence="1">
    <location>
        <begin position="16"/>
        <end position="213"/>
    </location>
</feature>